<dbReference type="EMBL" id="QQXK01000032">
    <property type="protein sequence ID" value="RII41260.1"/>
    <property type="molecule type" value="Genomic_DNA"/>
</dbReference>
<name>A0A399J819_9MICC</name>
<dbReference type="SUPFAM" id="SSF82784">
    <property type="entry name" value="OsmC-like"/>
    <property type="match status" value="1"/>
</dbReference>
<dbReference type="InterPro" id="IPR036102">
    <property type="entry name" value="OsmC/Ohrsf"/>
</dbReference>
<accession>A0A399J819</accession>
<evidence type="ECO:0000313" key="2">
    <source>
        <dbReference type="Proteomes" id="UP000265419"/>
    </source>
</evidence>
<dbReference type="Gene3D" id="3.30.300.20">
    <property type="match status" value="1"/>
</dbReference>
<dbReference type="PANTHER" id="PTHR42830:SF2">
    <property type="entry name" value="OSMC_OHR FAMILY PROTEIN"/>
    <property type="match status" value="1"/>
</dbReference>
<evidence type="ECO:0000313" key="1">
    <source>
        <dbReference type="EMBL" id="RII41260.1"/>
    </source>
</evidence>
<dbReference type="InterPro" id="IPR052707">
    <property type="entry name" value="OsmC_Ohr_Peroxiredoxin"/>
</dbReference>
<organism evidence="1 2">
    <name type="scientific">Galactobacter valiniphilus</name>
    <dbReference type="NCBI Taxonomy" id="2676122"/>
    <lineage>
        <taxon>Bacteria</taxon>
        <taxon>Bacillati</taxon>
        <taxon>Actinomycetota</taxon>
        <taxon>Actinomycetes</taxon>
        <taxon>Micrococcales</taxon>
        <taxon>Micrococcaceae</taxon>
        <taxon>Galactobacter</taxon>
    </lineage>
</organism>
<reference evidence="1 2" key="1">
    <citation type="submission" date="2018-07" db="EMBL/GenBank/DDBJ databases">
        <title>Arthrobacter sp. nov., isolated from raw cow's milk with high bacterial count.</title>
        <authorList>
            <person name="Hahne J."/>
            <person name="Isele D."/>
            <person name="Lipski A."/>
        </authorList>
    </citation>
    <scope>NUCLEOTIDE SEQUENCE [LARGE SCALE GENOMIC DNA]</scope>
    <source>
        <strain evidence="1 2">JZ R-35</strain>
    </source>
</reference>
<gene>
    <name evidence="1" type="ORF">DWB68_13740</name>
</gene>
<sequence length="175" mass="18198">MSESARRGPSHVFTARVDWDGPGARPTTEVRRFSRAATASAGPEVPALRVSAARTFFGDRDAFNPETLLLSALAQCHLLAFLRLAGLAGYEVTDASVEVEGILELGPGDAGRFVSASLSPSSRVLDAAGVPLGAEALHALHDRAHEQCFIANSLNFALSVKPDTGATASSPTAGE</sequence>
<dbReference type="RefSeq" id="WP_119425691.1">
    <property type="nucleotide sequence ID" value="NZ_QQXK01000032.1"/>
</dbReference>
<proteinExistence type="predicted"/>
<dbReference type="InterPro" id="IPR003718">
    <property type="entry name" value="OsmC/Ohr_fam"/>
</dbReference>
<dbReference type="AlphaFoldDB" id="A0A399J819"/>
<keyword evidence="2" id="KW-1185">Reference proteome</keyword>
<dbReference type="PANTHER" id="PTHR42830">
    <property type="entry name" value="OSMOTICALLY INDUCIBLE FAMILY PROTEIN"/>
    <property type="match status" value="1"/>
</dbReference>
<dbReference type="InterPro" id="IPR015946">
    <property type="entry name" value="KH_dom-like_a/b"/>
</dbReference>
<protein>
    <submittedName>
        <fullName evidence="1">OsmC family peroxiredoxin</fullName>
    </submittedName>
</protein>
<comment type="caution">
    <text evidence="1">The sequence shown here is derived from an EMBL/GenBank/DDBJ whole genome shotgun (WGS) entry which is preliminary data.</text>
</comment>
<dbReference type="Pfam" id="PF02566">
    <property type="entry name" value="OsmC"/>
    <property type="match status" value="1"/>
</dbReference>
<dbReference type="Proteomes" id="UP000265419">
    <property type="component" value="Unassembled WGS sequence"/>
</dbReference>